<sequence>MEELIEAFLKSISNNDEDDVALKESKVTSFCEANVQRFSFEHINASLRHEFIRSLIDELSIADKSSENVSLNYTARCLEALRVLSRDRSNLGEMISENSCVTFLKLAGLYTSDGQNSHLEVETVISKSVVVIEALKCVCNLVYQNAEFREYTVKYNCTEAVCVRLAWFGQTDLARDVKFFDLRLLFVLTALEANERTTALHANAVELLTAALSQVIPGREERKAILNQEQEMRESGLESNLPSRCSLPDVSLDKDTIELFGEILKVLFNITITISQEQPEHNLQQSCDNLIVILRHMLIKCEEVSQEPKNLQNNIINMLINLPYQSYNLLYWQIPKKEAKEIMKNFETDQRKNKHPIVYEFFNVEAVHALLGILDQRLIDNVNLKETLSPLLSVLTTVSRHNRIVRKYLRQEVLPSLGYVGTVKPEEMDNIRGRLVRHLTSAVHELKESVGDFLFVLCKDNVSRLIKYVGYGNAAGFLADHGLMAGGNNEETAGNYSTDDEESDTEEYERIKDQIDPMTGAQVDPNVENPLDKMSEEEKELEAEKLAILLSKLNEKGLVKPALIGPDGKPVDINPEDD</sequence>
<evidence type="ECO:0000256" key="5">
    <source>
        <dbReference type="ARBA" id="ARBA00023186"/>
    </source>
</evidence>
<name>A0A6S7FMQ7_PARCT</name>
<dbReference type="GO" id="GO:0005938">
    <property type="term" value="C:cell cortex"/>
    <property type="evidence" value="ECO:0007669"/>
    <property type="project" value="UniProtKB-SubCell"/>
</dbReference>
<evidence type="ECO:0000256" key="3">
    <source>
        <dbReference type="ARBA" id="ARBA00022490"/>
    </source>
</evidence>
<dbReference type="GO" id="GO:0007186">
    <property type="term" value="P:G protein-coupled receptor signaling pathway"/>
    <property type="evidence" value="ECO:0007669"/>
    <property type="project" value="TreeGrafter"/>
</dbReference>
<dbReference type="Proteomes" id="UP001152795">
    <property type="component" value="Unassembled WGS sequence"/>
</dbReference>
<dbReference type="GO" id="GO:0001965">
    <property type="term" value="F:G-protein alpha-subunit binding"/>
    <property type="evidence" value="ECO:0007669"/>
    <property type="project" value="TreeGrafter"/>
</dbReference>
<dbReference type="AlphaFoldDB" id="A0A6S7FMQ7"/>
<dbReference type="PANTHER" id="PTHR12425">
    <property type="entry name" value="SYNEMBRYN"/>
    <property type="match status" value="1"/>
</dbReference>
<dbReference type="SUPFAM" id="SSF48371">
    <property type="entry name" value="ARM repeat"/>
    <property type="match status" value="1"/>
</dbReference>
<dbReference type="InterPro" id="IPR016024">
    <property type="entry name" value="ARM-type_fold"/>
</dbReference>
<dbReference type="EMBL" id="CACRXK020000033">
    <property type="protein sequence ID" value="CAB3977166.1"/>
    <property type="molecule type" value="Genomic_DNA"/>
</dbReference>
<dbReference type="OrthoDB" id="5585685at2759"/>
<comment type="caution">
    <text evidence="6">The sequence shown here is derived from an EMBL/GenBank/DDBJ whole genome shotgun (WGS) entry which is preliminary data.</text>
</comment>
<comment type="similarity">
    <text evidence="2">Belongs to the synembryn family.</text>
</comment>
<dbReference type="GO" id="GO:0005085">
    <property type="term" value="F:guanyl-nucleotide exchange factor activity"/>
    <property type="evidence" value="ECO:0007669"/>
    <property type="project" value="UniProtKB-KW"/>
</dbReference>
<evidence type="ECO:0000256" key="1">
    <source>
        <dbReference type="ARBA" id="ARBA00004544"/>
    </source>
</evidence>
<reference evidence="6" key="1">
    <citation type="submission" date="2020-04" db="EMBL/GenBank/DDBJ databases">
        <authorList>
            <person name="Alioto T."/>
            <person name="Alioto T."/>
            <person name="Gomez Garrido J."/>
        </authorList>
    </citation>
    <scope>NUCLEOTIDE SEQUENCE</scope>
    <source>
        <strain evidence="6">A484AB</strain>
    </source>
</reference>
<evidence type="ECO:0000313" key="7">
    <source>
        <dbReference type="Proteomes" id="UP001152795"/>
    </source>
</evidence>
<keyword evidence="4" id="KW-0344">Guanine-nucleotide releasing factor</keyword>
<evidence type="ECO:0000256" key="2">
    <source>
        <dbReference type="ARBA" id="ARBA00009049"/>
    </source>
</evidence>
<proteinExistence type="inferred from homology"/>
<accession>A0A6S7FMQ7</accession>
<evidence type="ECO:0000313" key="6">
    <source>
        <dbReference type="EMBL" id="CAB3977166.1"/>
    </source>
</evidence>
<dbReference type="Pfam" id="PF10165">
    <property type="entry name" value="Ric8"/>
    <property type="match status" value="1"/>
</dbReference>
<organism evidence="6 7">
    <name type="scientific">Paramuricea clavata</name>
    <name type="common">Red gorgonian</name>
    <name type="synonym">Violescent sea-whip</name>
    <dbReference type="NCBI Taxonomy" id="317549"/>
    <lineage>
        <taxon>Eukaryota</taxon>
        <taxon>Metazoa</taxon>
        <taxon>Cnidaria</taxon>
        <taxon>Anthozoa</taxon>
        <taxon>Octocorallia</taxon>
        <taxon>Malacalcyonacea</taxon>
        <taxon>Plexauridae</taxon>
        <taxon>Paramuricea</taxon>
    </lineage>
</organism>
<comment type="subcellular location">
    <subcellularLocation>
        <location evidence="1">Cytoplasm</location>
        <location evidence="1">Cell cortex</location>
    </subcellularLocation>
</comment>
<gene>
    <name evidence="6" type="ORF">PACLA_8A001079</name>
</gene>
<keyword evidence="5" id="KW-0143">Chaperone</keyword>
<keyword evidence="3" id="KW-0963">Cytoplasm</keyword>
<evidence type="ECO:0000256" key="4">
    <source>
        <dbReference type="ARBA" id="ARBA00022658"/>
    </source>
</evidence>
<protein>
    <submittedName>
        <fullName evidence="6">Synembryn-A-like</fullName>
    </submittedName>
</protein>
<dbReference type="PANTHER" id="PTHR12425:SF5">
    <property type="entry name" value="SYNEMBRYN"/>
    <property type="match status" value="1"/>
</dbReference>
<dbReference type="PRINTS" id="PR01802">
    <property type="entry name" value="SYNEMBRYN"/>
</dbReference>
<dbReference type="InterPro" id="IPR019318">
    <property type="entry name" value="Gua_nucleotide_exch_fac_Ric8"/>
</dbReference>
<dbReference type="InterPro" id="IPR008376">
    <property type="entry name" value="Chaperone_Ric-8_A/B"/>
</dbReference>
<keyword evidence="7" id="KW-1185">Reference proteome</keyword>